<dbReference type="EMBL" id="FMSV02000010">
    <property type="protein sequence ID" value="SEH04179.1"/>
    <property type="molecule type" value="Genomic_DNA"/>
</dbReference>
<evidence type="ECO:0000313" key="2">
    <source>
        <dbReference type="EMBL" id="SEH04179.1"/>
    </source>
</evidence>
<dbReference type="RefSeq" id="WP_146066300.1">
    <property type="nucleotide sequence ID" value="NZ_FMSV02000010.1"/>
</dbReference>
<gene>
    <name evidence="2" type="ORF">MBHS_00024</name>
</gene>
<keyword evidence="3" id="KW-1185">Reference proteome</keyword>
<proteinExistence type="predicted"/>
<feature type="coiled-coil region" evidence="1">
    <location>
        <begin position="65"/>
        <end position="99"/>
    </location>
</feature>
<organism evidence="2 3">
    <name type="scientific">Candidatus Venteria ishoeyi</name>
    <dbReference type="NCBI Taxonomy" id="1899563"/>
    <lineage>
        <taxon>Bacteria</taxon>
        <taxon>Pseudomonadati</taxon>
        <taxon>Pseudomonadota</taxon>
        <taxon>Gammaproteobacteria</taxon>
        <taxon>Thiotrichales</taxon>
        <taxon>Thiotrichaceae</taxon>
        <taxon>Venteria</taxon>
    </lineage>
</organism>
<evidence type="ECO:0008006" key="4">
    <source>
        <dbReference type="Google" id="ProtNLM"/>
    </source>
</evidence>
<dbReference type="AlphaFoldDB" id="A0A1H6F4I6"/>
<protein>
    <recommendedName>
        <fullName evidence="4">Lipoprotein</fullName>
    </recommendedName>
</protein>
<evidence type="ECO:0000256" key="1">
    <source>
        <dbReference type="SAM" id="Coils"/>
    </source>
</evidence>
<dbReference type="Proteomes" id="UP000236724">
    <property type="component" value="Unassembled WGS sequence"/>
</dbReference>
<reference evidence="2 3" key="1">
    <citation type="submission" date="2016-10" db="EMBL/GenBank/DDBJ databases">
        <authorList>
            <person name="de Groot N.N."/>
        </authorList>
    </citation>
    <scope>NUCLEOTIDE SEQUENCE [LARGE SCALE GENOMIC DNA]</scope>
    <source>
        <strain evidence="2">MBHS1</strain>
    </source>
</reference>
<sequence>MKEIYFILISLSLTGCATTHCKDPSQGNVFDAVCGAMGGYEEGHREKRVHLHASKQHQQTAQQTNTQLISQYAQQQRTIQQLNQQINSLDLSIRQLHANISSLHTNSRATQQNKNAILQHLQRSYSEVTQIKQAPNKNQYSSYYKKIIEKIEVELKYLKVKTHDGKNISPAMAF</sequence>
<accession>A0A1H6F4I6</accession>
<name>A0A1H6F4I6_9GAMM</name>
<evidence type="ECO:0000313" key="3">
    <source>
        <dbReference type="Proteomes" id="UP000236724"/>
    </source>
</evidence>
<dbReference type="PROSITE" id="PS51257">
    <property type="entry name" value="PROKAR_LIPOPROTEIN"/>
    <property type="match status" value="1"/>
</dbReference>
<keyword evidence="1" id="KW-0175">Coiled coil</keyword>